<dbReference type="NCBIfam" id="TIGR03828">
    <property type="entry name" value="pfkB"/>
    <property type="match status" value="1"/>
</dbReference>
<dbReference type="InterPro" id="IPR029056">
    <property type="entry name" value="Ribokinase-like"/>
</dbReference>
<dbReference type="GO" id="GO:0008662">
    <property type="term" value="F:1-phosphofructokinase activity"/>
    <property type="evidence" value="ECO:0007669"/>
    <property type="project" value="UniProtKB-UniRule"/>
</dbReference>
<reference evidence="10" key="1">
    <citation type="submission" date="2020-08" db="EMBL/GenBank/DDBJ databases">
        <authorList>
            <person name="Cejkova D."/>
            <person name="Kubasova T."/>
            <person name="Jahodarova E."/>
            <person name="Rychlik I."/>
        </authorList>
    </citation>
    <scope>NUCLEOTIDE SEQUENCE</scope>
    <source>
        <strain evidence="10">An559</strain>
    </source>
</reference>
<accession>A0A939BDJ4</accession>
<dbReference type="SUPFAM" id="SSF53613">
    <property type="entry name" value="Ribokinase-like"/>
    <property type="match status" value="1"/>
</dbReference>
<dbReference type="PIRSF" id="PIRSF000535">
    <property type="entry name" value="1PFK/6PFK/LacC"/>
    <property type="match status" value="1"/>
</dbReference>
<evidence type="ECO:0000313" key="10">
    <source>
        <dbReference type="EMBL" id="MBM6921144.1"/>
    </source>
</evidence>
<evidence type="ECO:0000256" key="5">
    <source>
        <dbReference type="ARBA" id="ARBA00022840"/>
    </source>
</evidence>
<comment type="pathway">
    <text evidence="7">Carbohydrate metabolism; D-tagatose 6-phosphate degradation; D-glyceraldehyde 3-phosphate and glycerone phosphate from D-tagatose 6-phosphate: step 1/2.</text>
</comment>
<evidence type="ECO:0000256" key="2">
    <source>
        <dbReference type="ARBA" id="ARBA00022679"/>
    </source>
</evidence>
<proteinExistence type="inferred from homology"/>
<dbReference type="InterPro" id="IPR002173">
    <property type="entry name" value="Carboh/pur_kinase_PfkB_CS"/>
</dbReference>
<keyword evidence="3 7" id="KW-0547">Nucleotide-binding</keyword>
<dbReference type="InterPro" id="IPR022463">
    <property type="entry name" value="1-PFruKinase"/>
</dbReference>
<evidence type="ECO:0000256" key="1">
    <source>
        <dbReference type="ARBA" id="ARBA00005380"/>
    </source>
</evidence>
<dbReference type="GO" id="GO:0009024">
    <property type="term" value="F:tagatose-6-phosphate kinase activity"/>
    <property type="evidence" value="ECO:0007669"/>
    <property type="project" value="UniProtKB-EC"/>
</dbReference>
<dbReference type="Gene3D" id="3.40.1190.20">
    <property type="match status" value="1"/>
</dbReference>
<comment type="function">
    <text evidence="8">Catalyzes the ATP-dependent phosphorylation of fructose-l-phosphate to fructose-l,6-bisphosphate.</text>
</comment>
<feature type="domain" description="Carbohydrate kinase PfkB" evidence="9">
    <location>
        <begin position="12"/>
        <end position="282"/>
    </location>
</feature>
<dbReference type="EC" id="2.7.1.144" evidence="7"/>
<keyword evidence="11" id="KW-1185">Reference proteome</keyword>
<dbReference type="FunFam" id="3.40.1190.20:FF:000001">
    <property type="entry name" value="Phosphofructokinase"/>
    <property type="match status" value="1"/>
</dbReference>
<organism evidence="10 11">
    <name type="scientific">Merdimmobilis hominis</name>
    <dbReference type="NCBI Taxonomy" id="2897707"/>
    <lineage>
        <taxon>Bacteria</taxon>
        <taxon>Bacillati</taxon>
        <taxon>Bacillota</taxon>
        <taxon>Clostridia</taxon>
        <taxon>Eubacteriales</taxon>
        <taxon>Oscillospiraceae</taxon>
        <taxon>Merdimmobilis</taxon>
    </lineage>
</organism>
<dbReference type="PROSITE" id="PS00584">
    <property type="entry name" value="PFKB_KINASES_2"/>
    <property type="match status" value="1"/>
</dbReference>
<comment type="caution">
    <text evidence="10">The sequence shown here is derived from an EMBL/GenBank/DDBJ whole genome shotgun (WGS) entry which is preliminary data.</text>
</comment>
<dbReference type="PANTHER" id="PTHR46566">
    <property type="entry name" value="1-PHOSPHOFRUCTOKINASE-RELATED"/>
    <property type="match status" value="1"/>
</dbReference>
<reference evidence="10" key="2">
    <citation type="journal article" date="2021" name="Sci. Rep.">
        <title>The distribution of antibiotic resistance genes in chicken gut microbiota commensals.</title>
        <authorList>
            <person name="Juricova H."/>
            <person name="Matiasovicova J."/>
            <person name="Kubasova T."/>
            <person name="Cejkova D."/>
            <person name="Rychlik I."/>
        </authorList>
    </citation>
    <scope>NUCLEOTIDE SEQUENCE</scope>
    <source>
        <strain evidence="10">An559</strain>
    </source>
</reference>
<sequence length="309" mass="32654">MVMTITLNPSLDYVAETVGKATGSVIRTQHETIYPGGKGINVSLVLKQFGIPSKALGFCAGFTGKELCRLLSEAGCDEDMIELADGFTRINVKVSGARETELNGSGPHISQEAFSALIQKLSALQAGDFVVLAGSVPASLPSDAYEQLLSVAASRKAEVIVDVSGALLMRALTFSPWLVKPNHHELGELFGVTIQTREEAAHYAKKLQENGARNVLVSMAEQGAVLLTENGETCFADAPQGTLVNSVGAGDSMVAGFLAGWLFTKSFADALQLGICTGSATAFSPWLAKKESVLSLLCESGKTDFMNKF</sequence>
<keyword evidence="7" id="KW-0423">Lactose metabolism</keyword>
<evidence type="ECO:0000313" key="11">
    <source>
        <dbReference type="Proteomes" id="UP000774750"/>
    </source>
</evidence>
<evidence type="ECO:0000256" key="7">
    <source>
        <dbReference type="PIRNR" id="PIRNR000535"/>
    </source>
</evidence>
<evidence type="ECO:0000256" key="3">
    <source>
        <dbReference type="ARBA" id="ARBA00022741"/>
    </source>
</evidence>
<dbReference type="CDD" id="cd01164">
    <property type="entry name" value="FruK_PfkB_like"/>
    <property type="match status" value="1"/>
</dbReference>
<keyword evidence="4 8" id="KW-0418">Kinase</keyword>
<comment type="catalytic activity">
    <reaction evidence="7">
        <text>D-tagatofuranose 6-phosphate + ATP = D-tagatofuranose 1,6-bisphosphate + ADP + H(+)</text>
        <dbReference type="Rhea" id="RHEA:12420"/>
        <dbReference type="ChEBI" id="CHEBI:15378"/>
        <dbReference type="ChEBI" id="CHEBI:30616"/>
        <dbReference type="ChEBI" id="CHEBI:58694"/>
        <dbReference type="ChEBI" id="CHEBI:58695"/>
        <dbReference type="ChEBI" id="CHEBI:456216"/>
        <dbReference type="EC" id="2.7.1.144"/>
    </reaction>
</comment>
<dbReference type="PANTHER" id="PTHR46566:SF1">
    <property type="entry name" value="1-PHOSPHOFRUCTOKINASE"/>
    <property type="match status" value="1"/>
</dbReference>
<evidence type="ECO:0000256" key="8">
    <source>
        <dbReference type="RuleBase" id="RU369061"/>
    </source>
</evidence>
<comment type="similarity">
    <text evidence="1">Belongs to the carbohydrate kinase pfkB family.</text>
</comment>
<dbReference type="Pfam" id="PF00294">
    <property type="entry name" value="PfkB"/>
    <property type="match status" value="1"/>
</dbReference>
<evidence type="ECO:0000256" key="4">
    <source>
        <dbReference type="ARBA" id="ARBA00022777"/>
    </source>
</evidence>
<dbReference type="GO" id="GO:0005829">
    <property type="term" value="C:cytosol"/>
    <property type="evidence" value="ECO:0007669"/>
    <property type="project" value="TreeGrafter"/>
</dbReference>
<dbReference type="AlphaFoldDB" id="A0A939BDJ4"/>
<dbReference type="InterPro" id="IPR017583">
    <property type="entry name" value="Tagatose/fructose_Pkinase"/>
</dbReference>
<comment type="catalytic activity">
    <reaction evidence="6 8">
        <text>beta-D-fructose 1-phosphate + ATP = beta-D-fructose 1,6-bisphosphate + ADP + H(+)</text>
        <dbReference type="Rhea" id="RHEA:14213"/>
        <dbReference type="ChEBI" id="CHEBI:15378"/>
        <dbReference type="ChEBI" id="CHEBI:30616"/>
        <dbReference type="ChEBI" id="CHEBI:32966"/>
        <dbReference type="ChEBI" id="CHEBI:138881"/>
        <dbReference type="ChEBI" id="CHEBI:456216"/>
        <dbReference type="EC" id="2.7.1.56"/>
    </reaction>
</comment>
<dbReference type="GO" id="GO:0044281">
    <property type="term" value="P:small molecule metabolic process"/>
    <property type="evidence" value="ECO:0007669"/>
    <property type="project" value="UniProtKB-ARBA"/>
</dbReference>
<name>A0A939BDJ4_9FIRM</name>
<gene>
    <name evidence="10" type="primary">pfkB</name>
    <name evidence="10" type="ORF">H6A12_08255</name>
</gene>
<dbReference type="NCBIfam" id="TIGR03168">
    <property type="entry name" value="1-PFK"/>
    <property type="match status" value="1"/>
</dbReference>
<protein>
    <recommendedName>
        <fullName evidence="7">Tagatose-6-phosphate kinase</fullName>
        <ecNumber evidence="7">2.7.1.144</ecNumber>
    </recommendedName>
</protein>
<keyword evidence="5 7" id="KW-0067">ATP-binding</keyword>
<dbReference type="GO" id="GO:0016052">
    <property type="term" value="P:carbohydrate catabolic process"/>
    <property type="evidence" value="ECO:0007669"/>
    <property type="project" value="UniProtKB-ARBA"/>
</dbReference>
<dbReference type="GO" id="GO:0005988">
    <property type="term" value="P:lactose metabolic process"/>
    <property type="evidence" value="ECO:0007669"/>
    <property type="project" value="UniProtKB-KW"/>
</dbReference>
<evidence type="ECO:0000256" key="6">
    <source>
        <dbReference type="ARBA" id="ARBA00047745"/>
    </source>
</evidence>
<dbReference type="RefSeq" id="WP_204446755.1">
    <property type="nucleotide sequence ID" value="NZ_JACJKY010000012.1"/>
</dbReference>
<keyword evidence="2 7" id="KW-0808">Transferase</keyword>
<dbReference type="GO" id="GO:0005524">
    <property type="term" value="F:ATP binding"/>
    <property type="evidence" value="ECO:0007669"/>
    <property type="project" value="UniProtKB-UniRule"/>
</dbReference>
<evidence type="ECO:0000259" key="9">
    <source>
        <dbReference type="Pfam" id="PF00294"/>
    </source>
</evidence>
<dbReference type="Proteomes" id="UP000774750">
    <property type="component" value="Unassembled WGS sequence"/>
</dbReference>
<comment type="similarity">
    <text evidence="7">Belongs to the carbohydrate kinase PfkB family. LacC subfamily.</text>
</comment>
<dbReference type="EMBL" id="JACJKY010000012">
    <property type="protein sequence ID" value="MBM6921144.1"/>
    <property type="molecule type" value="Genomic_DNA"/>
</dbReference>
<dbReference type="InterPro" id="IPR011611">
    <property type="entry name" value="PfkB_dom"/>
</dbReference>